<keyword evidence="2 5" id="KW-0812">Transmembrane</keyword>
<keyword evidence="7" id="KW-0436">Ligase</keyword>
<organism evidence="7 8">
    <name type="scientific">Microcosmobacter mediterraneus</name>
    <dbReference type="NCBI Taxonomy" id="3075607"/>
    <lineage>
        <taxon>Bacteria</taxon>
        <taxon>Pseudomonadati</taxon>
        <taxon>Bacteroidota</taxon>
        <taxon>Flavobacteriia</taxon>
        <taxon>Flavobacteriales</taxon>
        <taxon>Flavobacteriaceae</taxon>
        <taxon>Microcosmobacter</taxon>
    </lineage>
</organism>
<dbReference type="GO" id="GO:0016874">
    <property type="term" value="F:ligase activity"/>
    <property type="evidence" value="ECO:0007669"/>
    <property type="project" value="UniProtKB-KW"/>
</dbReference>
<feature type="transmembrane region" description="Helical" evidence="5">
    <location>
        <begin position="105"/>
        <end position="125"/>
    </location>
</feature>
<name>A0ABU2YIQ7_9FLAO</name>
<evidence type="ECO:0000256" key="5">
    <source>
        <dbReference type="SAM" id="Phobius"/>
    </source>
</evidence>
<dbReference type="InterPro" id="IPR007016">
    <property type="entry name" value="O-antigen_ligase-rel_domated"/>
</dbReference>
<feature type="transmembrane region" description="Helical" evidence="5">
    <location>
        <begin position="342"/>
        <end position="358"/>
    </location>
</feature>
<dbReference type="Pfam" id="PF04932">
    <property type="entry name" value="Wzy_C"/>
    <property type="match status" value="1"/>
</dbReference>
<comment type="caution">
    <text evidence="7">The sequence shown here is derived from an EMBL/GenBank/DDBJ whole genome shotgun (WGS) entry which is preliminary data.</text>
</comment>
<evidence type="ECO:0000256" key="3">
    <source>
        <dbReference type="ARBA" id="ARBA00022989"/>
    </source>
</evidence>
<dbReference type="PANTHER" id="PTHR37422">
    <property type="entry name" value="TEICHURONIC ACID BIOSYNTHESIS PROTEIN TUAE"/>
    <property type="match status" value="1"/>
</dbReference>
<feature type="transmembrane region" description="Helical" evidence="5">
    <location>
        <begin position="145"/>
        <end position="171"/>
    </location>
</feature>
<evidence type="ECO:0000256" key="1">
    <source>
        <dbReference type="ARBA" id="ARBA00004141"/>
    </source>
</evidence>
<protein>
    <submittedName>
        <fullName evidence="7">O-antigen ligase family protein</fullName>
    </submittedName>
</protein>
<feature type="transmembrane region" description="Helical" evidence="5">
    <location>
        <begin position="310"/>
        <end position="330"/>
    </location>
</feature>
<feature type="transmembrane region" description="Helical" evidence="5">
    <location>
        <begin position="364"/>
        <end position="382"/>
    </location>
</feature>
<dbReference type="PANTHER" id="PTHR37422:SF13">
    <property type="entry name" value="LIPOPOLYSACCHARIDE BIOSYNTHESIS PROTEIN PA4999-RELATED"/>
    <property type="match status" value="1"/>
</dbReference>
<feature type="transmembrane region" description="Helical" evidence="5">
    <location>
        <begin position="50"/>
        <end position="70"/>
    </location>
</feature>
<evidence type="ECO:0000313" key="8">
    <source>
        <dbReference type="Proteomes" id="UP001259492"/>
    </source>
</evidence>
<reference evidence="7 8" key="1">
    <citation type="submission" date="2023-09" db="EMBL/GenBank/DDBJ databases">
        <authorList>
            <person name="Rey-Velasco X."/>
        </authorList>
    </citation>
    <scope>NUCLEOTIDE SEQUENCE [LARGE SCALE GENOMIC DNA]</scope>
    <source>
        <strain evidence="7 8">W332</strain>
    </source>
</reference>
<evidence type="ECO:0000313" key="7">
    <source>
        <dbReference type="EMBL" id="MDT0558063.1"/>
    </source>
</evidence>
<keyword evidence="3 5" id="KW-1133">Transmembrane helix</keyword>
<sequence length="392" mass="45598">MIYFYVLLLRIVAYLEGPAKIISFALVFTLISYSTLKRVKSIKKNKATKFIFYVSALVFLVLIHGSLYGNILIRDVAVMLTYWIWAVFAYIYFKDKTTKEALRFILISFLIFNVANYIYFKLYFSDQKLGLNSILGLFGIYDYRIFFPLSSGANVFTSQLGLNAIISLYFIKQNKRKFLYFSIFTFYLYMLVLADSRLIILLTLLFSTIYWFSLRQILLFFKKTWWIFGLIIIGLLYIFYNTAFFDGFKRAGEIEGRSISRIEIWTIAIQVVFDGVNAVFGHGLNGFENNLPDAAKEAYESQRLQTSHNFIIQCLIDFGLFGLSIILLIMHNILLLTLKLKEPVIMVLIIMLLLIGITESIPSFYTIEPTLFFIAILSIIITQNERKNIRFN</sequence>
<feature type="transmembrane region" description="Helical" evidence="5">
    <location>
        <begin position="76"/>
        <end position="93"/>
    </location>
</feature>
<feature type="domain" description="O-antigen ligase-related" evidence="6">
    <location>
        <begin position="186"/>
        <end position="326"/>
    </location>
</feature>
<keyword evidence="4 5" id="KW-0472">Membrane</keyword>
<feature type="transmembrane region" description="Helical" evidence="5">
    <location>
        <begin position="6"/>
        <end position="30"/>
    </location>
</feature>
<dbReference type="InterPro" id="IPR051533">
    <property type="entry name" value="WaaL-like"/>
</dbReference>
<gene>
    <name evidence="7" type="ORF">RM697_05370</name>
</gene>
<feature type="transmembrane region" description="Helical" evidence="5">
    <location>
        <begin position="183"/>
        <end position="212"/>
    </location>
</feature>
<comment type="subcellular location">
    <subcellularLocation>
        <location evidence="1">Membrane</location>
        <topology evidence="1">Multi-pass membrane protein</topology>
    </subcellularLocation>
</comment>
<evidence type="ECO:0000256" key="2">
    <source>
        <dbReference type="ARBA" id="ARBA00022692"/>
    </source>
</evidence>
<dbReference type="Proteomes" id="UP001259492">
    <property type="component" value="Unassembled WGS sequence"/>
</dbReference>
<feature type="transmembrane region" description="Helical" evidence="5">
    <location>
        <begin position="224"/>
        <end position="243"/>
    </location>
</feature>
<evidence type="ECO:0000259" key="6">
    <source>
        <dbReference type="Pfam" id="PF04932"/>
    </source>
</evidence>
<dbReference type="EMBL" id="JAVRIA010000002">
    <property type="protein sequence ID" value="MDT0558063.1"/>
    <property type="molecule type" value="Genomic_DNA"/>
</dbReference>
<evidence type="ECO:0000256" key="4">
    <source>
        <dbReference type="ARBA" id="ARBA00023136"/>
    </source>
</evidence>
<proteinExistence type="predicted"/>
<dbReference type="RefSeq" id="WP_311426834.1">
    <property type="nucleotide sequence ID" value="NZ_JAVRIA010000002.1"/>
</dbReference>
<keyword evidence="8" id="KW-1185">Reference proteome</keyword>
<accession>A0ABU2YIQ7</accession>